<evidence type="ECO:0008006" key="9">
    <source>
        <dbReference type="Google" id="ProtNLM"/>
    </source>
</evidence>
<dbReference type="GO" id="GO:0016020">
    <property type="term" value="C:membrane"/>
    <property type="evidence" value="ECO:0007669"/>
    <property type="project" value="UniProtKB-SubCell"/>
</dbReference>
<dbReference type="PANTHER" id="PTHR13396">
    <property type="entry name" value="NEDD4 FAMILY INTERACTING PROTEIN 1/2"/>
    <property type="match status" value="1"/>
</dbReference>
<comment type="subcellular location">
    <subcellularLocation>
        <location evidence="1">Membrane</location>
        <topology evidence="1">Multi-pass membrane protein</topology>
    </subcellularLocation>
</comment>
<comment type="caution">
    <text evidence="7">The sequence shown here is derived from an EMBL/GenBank/DDBJ whole genome shotgun (WGS) entry which is preliminary data.</text>
</comment>
<dbReference type="CDD" id="cd22212">
    <property type="entry name" value="NDFIP-like"/>
    <property type="match status" value="1"/>
</dbReference>
<dbReference type="Proteomes" id="UP000827284">
    <property type="component" value="Unassembled WGS sequence"/>
</dbReference>
<dbReference type="InterPro" id="IPR019325">
    <property type="entry name" value="NEDD4/Bsd2"/>
</dbReference>
<reference evidence="7" key="2">
    <citation type="journal article" date="2022" name="Microbiol. Resour. Announc.">
        <title>Whole-Genome Sequence of Entomortierella parvispora E1425, a Mucoromycotan Fungus Associated with Burkholderiaceae-Related Endosymbiotic Bacteria.</title>
        <authorList>
            <person name="Herlambang A."/>
            <person name="Guo Y."/>
            <person name="Takashima Y."/>
            <person name="Narisawa K."/>
            <person name="Ohta H."/>
            <person name="Nishizawa T."/>
        </authorList>
    </citation>
    <scope>NUCLEOTIDE SEQUENCE</scope>
    <source>
        <strain evidence="7">E1425</strain>
    </source>
</reference>
<name>A0A9P3LVU2_9FUNG</name>
<feature type="transmembrane region" description="Helical" evidence="6">
    <location>
        <begin position="281"/>
        <end position="301"/>
    </location>
</feature>
<feature type="compositionally biased region" description="Low complexity" evidence="5">
    <location>
        <begin position="13"/>
        <end position="42"/>
    </location>
</feature>
<keyword evidence="4 6" id="KW-0472">Membrane</keyword>
<dbReference type="GO" id="GO:0048471">
    <property type="term" value="C:perinuclear region of cytoplasm"/>
    <property type="evidence" value="ECO:0007669"/>
    <property type="project" value="TreeGrafter"/>
</dbReference>
<evidence type="ECO:0000256" key="6">
    <source>
        <dbReference type="SAM" id="Phobius"/>
    </source>
</evidence>
<evidence type="ECO:0000256" key="4">
    <source>
        <dbReference type="ARBA" id="ARBA00023136"/>
    </source>
</evidence>
<accession>A0A9P3LVU2</accession>
<proteinExistence type="predicted"/>
<dbReference type="Pfam" id="PF10176">
    <property type="entry name" value="NEDD4_Bsd2"/>
    <property type="match status" value="1"/>
</dbReference>
<feature type="transmembrane region" description="Helical" evidence="6">
    <location>
        <begin position="201"/>
        <end position="222"/>
    </location>
</feature>
<dbReference type="GO" id="GO:0005794">
    <property type="term" value="C:Golgi apparatus"/>
    <property type="evidence" value="ECO:0007669"/>
    <property type="project" value="TreeGrafter"/>
</dbReference>
<feature type="compositionally biased region" description="Acidic residues" evidence="5">
    <location>
        <begin position="55"/>
        <end position="71"/>
    </location>
</feature>
<evidence type="ECO:0000256" key="1">
    <source>
        <dbReference type="ARBA" id="ARBA00004141"/>
    </source>
</evidence>
<feature type="region of interest" description="Disordered" evidence="5">
    <location>
        <begin position="1"/>
        <end position="84"/>
    </location>
</feature>
<evidence type="ECO:0000313" key="8">
    <source>
        <dbReference type="Proteomes" id="UP000827284"/>
    </source>
</evidence>
<dbReference type="GO" id="GO:0005783">
    <property type="term" value="C:endoplasmic reticulum"/>
    <property type="evidence" value="ECO:0007669"/>
    <property type="project" value="TreeGrafter"/>
</dbReference>
<dbReference type="PANTHER" id="PTHR13396:SF5">
    <property type="entry name" value="NEDD4 FAMILY INTERACTING PROTEIN"/>
    <property type="match status" value="1"/>
</dbReference>
<evidence type="ECO:0000256" key="2">
    <source>
        <dbReference type="ARBA" id="ARBA00022692"/>
    </source>
</evidence>
<keyword evidence="8" id="KW-1185">Reference proteome</keyword>
<gene>
    <name evidence="7" type="ORF">EMPS_04909</name>
</gene>
<keyword evidence="2 6" id="KW-0812">Transmembrane</keyword>
<dbReference type="AlphaFoldDB" id="A0A9P3LVU2"/>
<dbReference type="EMBL" id="BQFW01000007">
    <property type="protein sequence ID" value="GJJ72551.1"/>
    <property type="molecule type" value="Genomic_DNA"/>
</dbReference>
<dbReference type="GO" id="GO:0007034">
    <property type="term" value="P:vacuolar transport"/>
    <property type="evidence" value="ECO:0007669"/>
    <property type="project" value="InterPro"/>
</dbReference>
<evidence type="ECO:0000313" key="7">
    <source>
        <dbReference type="EMBL" id="GJJ72551.1"/>
    </source>
</evidence>
<sequence>MSRNHSYAQIPLSEAQEGASSSSSGPLSTLSRIPSSLSNSHGGSSGSYARVNAEDALDDRDHDDDDDEVTNENDMMLRPMGRQSHSEITVAQDDNVTPQPTEAAPQTTQQQLRTQLSNFRPPHFPVAAGARRVIQSTMDGVFSNLSARPRVERPHQEELPPPYKAAALDQSPAYYEATAPSPYGDDEILVDGLPVGGFYGFAWNMIISMSFQFVGFFLTYLLHTSHATRSGSKMGLGITFISMGTQMMSGKAPGSDVSPEEDSDTGYMGNTGESVKSVQEYIWLSYVMLFMGAVIMLHSGVEFLRAKRAEMIIIAAAASSSEAMAAAESTAAGEASSSGTSSASVPPLTQSEINALHASAV</sequence>
<protein>
    <recommendedName>
        <fullName evidence="9">Metal homeostatis protein bsd2</fullName>
    </recommendedName>
</protein>
<keyword evidence="3 6" id="KW-1133">Transmembrane helix</keyword>
<evidence type="ECO:0000256" key="5">
    <source>
        <dbReference type="SAM" id="MobiDB-lite"/>
    </source>
</evidence>
<dbReference type="GO" id="GO:0031398">
    <property type="term" value="P:positive regulation of protein ubiquitination"/>
    <property type="evidence" value="ECO:0007669"/>
    <property type="project" value="TreeGrafter"/>
</dbReference>
<evidence type="ECO:0000256" key="3">
    <source>
        <dbReference type="ARBA" id="ARBA00022989"/>
    </source>
</evidence>
<dbReference type="GO" id="GO:0030001">
    <property type="term" value="P:metal ion transport"/>
    <property type="evidence" value="ECO:0007669"/>
    <property type="project" value="InterPro"/>
</dbReference>
<dbReference type="GO" id="GO:0006511">
    <property type="term" value="P:ubiquitin-dependent protein catabolic process"/>
    <property type="evidence" value="ECO:0007669"/>
    <property type="project" value="TreeGrafter"/>
</dbReference>
<dbReference type="OrthoDB" id="10003116at2759"/>
<reference evidence="7" key="1">
    <citation type="submission" date="2021-11" db="EMBL/GenBank/DDBJ databases">
        <authorList>
            <person name="Herlambang A."/>
            <person name="Guo Y."/>
            <person name="Takashima Y."/>
            <person name="Nishizawa T."/>
        </authorList>
    </citation>
    <scope>NUCLEOTIDE SEQUENCE</scope>
    <source>
        <strain evidence="7">E1425</strain>
    </source>
</reference>
<organism evidence="7 8">
    <name type="scientific">Entomortierella parvispora</name>
    <dbReference type="NCBI Taxonomy" id="205924"/>
    <lineage>
        <taxon>Eukaryota</taxon>
        <taxon>Fungi</taxon>
        <taxon>Fungi incertae sedis</taxon>
        <taxon>Mucoromycota</taxon>
        <taxon>Mortierellomycotina</taxon>
        <taxon>Mortierellomycetes</taxon>
        <taxon>Mortierellales</taxon>
        <taxon>Mortierellaceae</taxon>
        <taxon>Entomortierella</taxon>
    </lineage>
</organism>